<dbReference type="InterPro" id="IPR004617">
    <property type="entry name" value="ApaH"/>
</dbReference>
<dbReference type="NCBIfam" id="NF001204">
    <property type="entry name" value="PRK00166.1"/>
    <property type="match status" value="1"/>
</dbReference>
<dbReference type="CDD" id="cd07422">
    <property type="entry name" value="MPP_ApaH"/>
    <property type="match status" value="1"/>
</dbReference>
<dbReference type="Gene3D" id="3.60.21.10">
    <property type="match status" value="1"/>
</dbReference>
<dbReference type="PANTHER" id="PTHR40942">
    <property type="match status" value="1"/>
</dbReference>
<evidence type="ECO:0000256" key="5">
    <source>
        <dbReference type="ARBA" id="ARBA00031248"/>
    </source>
</evidence>
<dbReference type="PANTHER" id="PTHR40942:SF4">
    <property type="entry name" value="CYTOCHROME C5"/>
    <property type="match status" value="1"/>
</dbReference>
<evidence type="ECO:0000256" key="6">
    <source>
        <dbReference type="ARBA" id="ARBA00032248"/>
    </source>
</evidence>
<evidence type="ECO:0000256" key="2">
    <source>
        <dbReference type="ARBA" id="ARBA00005419"/>
    </source>
</evidence>
<dbReference type="InterPro" id="IPR004843">
    <property type="entry name" value="Calcineurin-like_PHP"/>
</dbReference>
<dbReference type="EC" id="3.6.1.41" evidence="3"/>
<evidence type="ECO:0000259" key="9">
    <source>
        <dbReference type="Pfam" id="PF00149"/>
    </source>
</evidence>
<sequence length="281" mass="31019">MAVYAIGDIQGCYDALQRLLERIRFDPAADRLWFTGDLVNRGPQSLQTLRLVRGLGSSAVTVLGNHDIHLLGIAAGFARAKRTDTVTEIIEAEDGEELLEWLRRCPLLHESAEFPGRVLVHAGLSPAWSLEEARAAAREVEAVLGGDDHRAFLRHLYGNRPDRWDPALEGWERLRYITNALTRMRFCSTDGRLLLDYKGSPAQAPRGYYPWFRVPHRALDKGGLQVVFGHWSTLGLISDARVLSLDTGCLWGGSLTAVRLDDGDAITAVACEAALQPGPGR</sequence>
<feature type="domain" description="Calcineurin-like phosphoesterase" evidence="9">
    <location>
        <begin position="1"/>
        <end position="165"/>
    </location>
</feature>
<gene>
    <name evidence="10" type="primary">apaH</name>
    <name evidence="10" type="ORF">KBTEX_04185</name>
</gene>
<comment type="function">
    <text evidence="1">Hydrolyzes diadenosine 5',5'''-P1,P4-tetraphosphate to yield ADP.</text>
</comment>
<protein>
    <recommendedName>
        <fullName evidence="3">bis(5'-nucleosyl)-tetraphosphatase (symmetrical)</fullName>
        <ecNumber evidence="3">3.6.1.41</ecNumber>
    </recommendedName>
    <alternativeName>
        <fullName evidence="6">Ap4A hydrolase</fullName>
    </alternativeName>
    <alternativeName>
        <fullName evidence="5">Diadenosine 5',5'''-P1,P4-tetraphosphate pyrophosphohydrolase</fullName>
    </alternativeName>
    <alternativeName>
        <fullName evidence="7">Diadenosine tetraphosphatase</fullName>
    </alternativeName>
</protein>
<reference evidence="10" key="1">
    <citation type="submission" date="2019-06" db="EMBL/GenBank/DDBJ databases">
        <authorList>
            <person name="Murdoch R.W."/>
            <person name="Fathepure B."/>
        </authorList>
    </citation>
    <scope>NUCLEOTIDE SEQUENCE</scope>
</reference>
<evidence type="ECO:0000256" key="4">
    <source>
        <dbReference type="ARBA" id="ARBA00022801"/>
    </source>
</evidence>
<dbReference type="PIRSF" id="PIRSF000903">
    <property type="entry name" value="B5n-ttraPtase_sm"/>
    <property type="match status" value="1"/>
</dbReference>
<proteinExistence type="inferred from homology"/>
<dbReference type="GO" id="GO:0008803">
    <property type="term" value="F:bis(5'-nucleosyl)-tetraphosphatase (symmetrical) activity"/>
    <property type="evidence" value="ECO:0007669"/>
    <property type="project" value="UniProtKB-EC"/>
</dbReference>
<keyword evidence="4 10" id="KW-0378">Hydrolase</keyword>
<dbReference type="InterPro" id="IPR029052">
    <property type="entry name" value="Metallo-depent_PP-like"/>
</dbReference>
<evidence type="ECO:0000256" key="3">
    <source>
        <dbReference type="ARBA" id="ARBA00012506"/>
    </source>
</evidence>
<evidence type="ECO:0000256" key="7">
    <source>
        <dbReference type="ARBA" id="ARBA00033210"/>
    </source>
</evidence>
<organism evidence="10">
    <name type="scientific">uncultured organism</name>
    <dbReference type="NCBI Taxonomy" id="155900"/>
    <lineage>
        <taxon>unclassified sequences</taxon>
        <taxon>environmental samples</taxon>
    </lineage>
</organism>
<evidence type="ECO:0000256" key="1">
    <source>
        <dbReference type="ARBA" id="ARBA00003413"/>
    </source>
</evidence>
<comment type="similarity">
    <text evidence="2">Belongs to the Ap4A hydrolase family.</text>
</comment>
<dbReference type="NCBIfam" id="TIGR00668">
    <property type="entry name" value="apaH"/>
    <property type="match status" value="1"/>
</dbReference>
<dbReference type="Pfam" id="PF00149">
    <property type="entry name" value="Metallophos"/>
    <property type="match status" value="1"/>
</dbReference>
<accession>A0A5B8RG19</accession>
<evidence type="ECO:0000313" key="10">
    <source>
        <dbReference type="EMBL" id="QEA07820.1"/>
    </source>
</evidence>
<name>A0A5B8RG19_9ZZZZ</name>
<evidence type="ECO:0000256" key="8">
    <source>
        <dbReference type="ARBA" id="ARBA00049417"/>
    </source>
</evidence>
<dbReference type="HAMAP" id="MF_00199">
    <property type="entry name" value="ApaH"/>
    <property type="match status" value="1"/>
</dbReference>
<dbReference type="EMBL" id="MN079391">
    <property type="protein sequence ID" value="QEA07820.1"/>
    <property type="molecule type" value="Genomic_DNA"/>
</dbReference>
<dbReference type="SUPFAM" id="SSF56300">
    <property type="entry name" value="Metallo-dependent phosphatases"/>
    <property type="match status" value="1"/>
</dbReference>
<comment type="catalytic activity">
    <reaction evidence="8">
        <text>P(1),P(4)-bis(5'-adenosyl) tetraphosphate + H2O = 2 ADP + 2 H(+)</text>
        <dbReference type="Rhea" id="RHEA:24252"/>
        <dbReference type="ChEBI" id="CHEBI:15377"/>
        <dbReference type="ChEBI" id="CHEBI:15378"/>
        <dbReference type="ChEBI" id="CHEBI:58141"/>
        <dbReference type="ChEBI" id="CHEBI:456216"/>
        <dbReference type="EC" id="3.6.1.41"/>
    </reaction>
</comment>
<dbReference type="AlphaFoldDB" id="A0A5B8RG19"/>